<dbReference type="EMBL" id="MLQM01000114">
    <property type="protein sequence ID" value="OHV00230.1"/>
    <property type="molecule type" value="Genomic_DNA"/>
</dbReference>
<proteinExistence type="predicted"/>
<dbReference type="AlphaFoldDB" id="A0A1S1NFF0"/>
<keyword evidence="2" id="KW-1185">Reference proteome</keyword>
<reference evidence="1 2" key="1">
    <citation type="submission" date="2016-10" db="EMBL/GenBank/DDBJ databases">
        <title>Genome sequence of Mycobacterium talmonii.</title>
        <authorList>
            <person name="Greninger A.L."/>
            <person name="Elliott B."/>
            <person name="Vasireddy S."/>
            <person name="Vasireddy R."/>
        </authorList>
    </citation>
    <scope>NUCLEOTIDE SEQUENCE [LARGE SCALE GENOMIC DNA]</scope>
    <source>
        <strain evidence="2">NE-TNMC-100812</strain>
    </source>
</reference>
<sequence length="84" mass="9199">MELETGIARVLGRVSTLQLGRSHGLRDVMFTRGEVDKLLRTSYRLRELGDGIDAAARPSDVAIEMVREADGSILVLPAYRAQSA</sequence>
<protein>
    <submittedName>
        <fullName evidence="1">Uncharacterized protein</fullName>
    </submittedName>
</protein>
<dbReference type="RefSeq" id="WP_071028412.1">
    <property type="nucleotide sequence ID" value="NZ_MLQM01000114.1"/>
</dbReference>
<dbReference type="Proteomes" id="UP000179734">
    <property type="component" value="Unassembled WGS sequence"/>
</dbReference>
<evidence type="ECO:0000313" key="1">
    <source>
        <dbReference type="EMBL" id="OHV00230.1"/>
    </source>
</evidence>
<organism evidence="1 2">
    <name type="scientific">Mycobacterium talmoniae</name>
    <dbReference type="NCBI Taxonomy" id="1858794"/>
    <lineage>
        <taxon>Bacteria</taxon>
        <taxon>Bacillati</taxon>
        <taxon>Actinomycetota</taxon>
        <taxon>Actinomycetes</taxon>
        <taxon>Mycobacteriales</taxon>
        <taxon>Mycobacteriaceae</taxon>
        <taxon>Mycobacterium</taxon>
    </lineage>
</organism>
<accession>A0A1S1NFF0</accession>
<evidence type="ECO:0000313" key="2">
    <source>
        <dbReference type="Proteomes" id="UP000179734"/>
    </source>
</evidence>
<gene>
    <name evidence="1" type="ORF">BKN37_18390</name>
</gene>
<comment type="caution">
    <text evidence="1">The sequence shown here is derived from an EMBL/GenBank/DDBJ whole genome shotgun (WGS) entry which is preliminary data.</text>
</comment>
<name>A0A1S1NFF0_9MYCO</name>